<organism evidence="11 12">
    <name type="scientific">Bacillus glycinifermentans</name>
    <dbReference type="NCBI Taxonomy" id="1664069"/>
    <lineage>
        <taxon>Bacteria</taxon>
        <taxon>Bacillati</taxon>
        <taxon>Bacillota</taxon>
        <taxon>Bacilli</taxon>
        <taxon>Bacillales</taxon>
        <taxon>Bacillaceae</taxon>
        <taxon>Bacillus</taxon>
    </lineage>
</organism>
<dbReference type="CDD" id="cd04238">
    <property type="entry name" value="AAK_NAGK-like"/>
    <property type="match status" value="1"/>
</dbReference>
<dbReference type="InterPro" id="IPR036393">
    <property type="entry name" value="AceGlu_kinase-like_sf"/>
</dbReference>
<proteinExistence type="inferred from homology"/>
<name>A0AAJ3YX74_9BACI</name>
<evidence type="ECO:0000256" key="5">
    <source>
        <dbReference type="ARBA" id="ARBA00022741"/>
    </source>
</evidence>
<accession>A0AAJ3YX74</accession>
<dbReference type="NCBIfam" id="TIGR00761">
    <property type="entry name" value="argB"/>
    <property type="match status" value="1"/>
</dbReference>
<comment type="function">
    <text evidence="9">Catalyzes the ATP-dependent phosphorylation of N-acetyl-L-glutamate.</text>
</comment>
<dbReference type="SUPFAM" id="SSF53633">
    <property type="entry name" value="Carbamate kinase-like"/>
    <property type="match status" value="1"/>
</dbReference>
<dbReference type="Gene3D" id="3.40.1160.10">
    <property type="entry name" value="Acetylglutamate kinase-like"/>
    <property type="match status" value="1"/>
</dbReference>
<dbReference type="FunFam" id="3.40.1160.10:FF:000004">
    <property type="entry name" value="Acetylglutamate kinase"/>
    <property type="match status" value="1"/>
</dbReference>
<dbReference type="InterPro" id="IPR001048">
    <property type="entry name" value="Asp/Glu/Uridylate_kinase"/>
</dbReference>
<evidence type="ECO:0000256" key="3">
    <source>
        <dbReference type="ARBA" id="ARBA00022605"/>
    </source>
</evidence>
<feature type="site" description="Transition state stabilizer" evidence="9">
    <location>
        <position position="8"/>
    </location>
</feature>
<evidence type="ECO:0000256" key="7">
    <source>
        <dbReference type="ARBA" id="ARBA00022840"/>
    </source>
</evidence>
<evidence type="ECO:0000256" key="6">
    <source>
        <dbReference type="ARBA" id="ARBA00022777"/>
    </source>
</evidence>
<sequence>MNKTIVFKCGGSVIRELSDEFFRNVKKLVEEGWKIAVVHGGGPEITNMLKKLKIETEFVNGQRKTTKQVLEIAEMVLSGSINKFFVSELARHGLPAVGVSGKDGGLLLADYINEKEYGQVGCIKKVNGRIVEALMEKGFIPVIAPLSMTENCETLNVNADLAASAVAGALRADKLMFVTDVKGIMKDGSMLSSVTPEEVERFIAVGVISGGMIPKVNSAVAALTDAVDEVMIVSGKGSFLAKDAFVGTKIIKEKEAV</sequence>
<keyword evidence="3 9" id="KW-0028">Amino-acid biosynthesis</keyword>
<dbReference type="Proteomes" id="UP000288675">
    <property type="component" value="Chromosome"/>
</dbReference>
<feature type="domain" description="Aspartate/glutamate/uridylate kinase" evidence="10">
    <location>
        <begin position="3"/>
        <end position="234"/>
    </location>
</feature>
<keyword evidence="9" id="KW-0963">Cytoplasm</keyword>
<feature type="binding site" evidence="9">
    <location>
        <position position="63"/>
    </location>
    <ligand>
        <name>substrate</name>
    </ligand>
</feature>
<comment type="catalytic activity">
    <reaction evidence="8 9">
        <text>N-acetyl-L-glutamate + ATP = N-acetyl-L-glutamyl 5-phosphate + ADP</text>
        <dbReference type="Rhea" id="RHEA:14629"/>
        <dbReference type="ChEBI" id="CHEBI:30616"/>
        <dbReference type="ChEBI" id="CHEBI:44337"/>
        <dbReference type="ChEBI" id="CHEBI:57936"/>
        <dbReference type="ChEBI" id="CHEBI:456216"/>
        <dbReference type="EC" id="2.7.2.8"/>
    </reaction>
</comment>
<feature type="binding site" evidence="9">
    <location>
        <begin position="41"/>
        <end position="42"/>
    </location>
    <ligand>
        <name>substrate</name>
    </ligand>
</feature>
<keyword evidence="4 9" id="KW-0808">Transferase</keyword>
<evidence type="ECO:0000313" key="12">
    <source>
        <dbReference type="Proteomes" id="UP000288675"/>
    </source>
</evidence>
<gene>
    <name evidence="9 11" type="primary">argB</name>
    <name evidence="11" type="ORF">EQZ20_06520</name>
</gene>
<dbReference type="EC" id="2.7.2.8" evidence="9"/>
<comment type="similarity">
    <text evidence="9">Belongs to the acetylglutamate kinase family. ArgB subfamily.</text>
</comment>
<dbReference type="EMBL" id="CP035232">
    <property type="protein sequence ID" value="QAT64591.1"/>
    <property type="molecule type" value="Genomic_DNA"/>
</dbReference>
<keyword evidence="2 9" id="KW-0055">Arginine biosynthesis</keyword>
<dbReference type="PANTHER" id="PTHR23342:SF0">
    <property type="entry name" value="N-ACETYLGLUTAMATE SYNTHASE, MITOCHONDRIAL"/>
    <property type="match status" value="1"/>
</dbReference>
<dbReference type="InterPro" id="IPR037528">
    <property type="entry name" value="ArgB"/>
</dbReference>
<evidence type="ECO:0000256" key="2">
    <source>
        <dbReference type="ARBA" id="ARBA00022571"/>
    </source>
</evidence>
<dbReference type="GO" id="GO:0005524">
    <property type="term" value="F:ATP binding"/>
    <property type="evidence" value="ECO:0007669"/>
    <property type="project" value="UniProtKB-UniRule"/>
</dbReference>
<dbReference type="PIRSF" id="PIRSF000728">
    <property type="entry name" value="NAGK"/>
    <property type="match status" value="1"/>
</dbReference>
<keyword evidence="6 9" id="KW-0418">Kinase</keyword>
<evidence type="ECO:0000256" key="9">
    <source>
        <dbReference type="HAMAP-Rule" id="MF_00082"/>
    </source>
</evidence>
<dbReference type="GO" id="GO:0042450">
    <property type="term" value="P:L-arginine biosynthetic process via ornithine"/>
    <property type="evidence" value="ECO:0007669"/>
    <property type="project" value="UniProtKB-UniRule"/>
</dbReference>
<evidence type="ECO:0000256" key="1">
    <source>
        <dbReference type="ARBA" id="ARBA00004828"/>
    </source>
</evidence>
<protein>
    <recommendedName>
        <fullName evidence="9">Acetylglutamate kinase</fullName>
        <ecNumber evidence="9">2.7.2.8</ecNumber>
    </recommendedName>
    <alternativeName>
        <fullName evidence="9">N-acetyl-L-glutamate 5-phosphotransferase</fullName>
    </alternativeName>
    <alternativeName>
        <fullName evidence="9">NAG kinase</fullName>
        <shortName evidence="9">NAGK</shortName>
    </alternativeName>
</protein>
<dbReference type="PANTHER" id="PTHR23342">
    <property type="entry name" value="N-ACETYLGLUTAMATE SYNTHASE"/>
    <property type="match status" value="1"/>
</dbReference>
<comment type="pathway">
    <text evidence="1 9">Amino-acid biosynthesis; L-arginine biosynthesis; N(2)-acetyl-L-ornithine from L-glutamate: step 2/4.</text>
</comment>
<dbReference type="AlphaFoldDB" id="A0AAJ3YX74"/>
<reference evidence="11 12" key="1">
    <citation type="submission" date="2019-01" db="EMBL/GenBank/DDBJ databases">
        <title>Genome sequence of Bacillus glycinifermentans SRCM103574.</title>
        <authorList>
            <person name="Kong H.-J."/>
            <person name="Jeong S.-Y."/>
            <person name="Jeong D.-Y."/>
        </authorList>
    </citation>
    <scope>NUCLEOTIDE SEQUENCE [LARGE SCALE GENOMIC DNA]</scope>
    <source>
        <strain evidence="11 12">SRCM103574</strain>
    </source>
</reference>
<evidence type="ECO:0000256" key="8">
    <source>
        <dbReference type="ARBA" id="ARBA00048141"/>
    </source>
</evidence>
<dbReference type="GO" id="GO:0003991">
    <property type="term" value="F:acetylglutamate kinase activity"/>
    <property type="evidence" value="ECO:0007669"/>
    <property type="project" value="UniProtKB-UniRule"/>
</dbReference>
<feature type="site" description="Transition state stabilizer" evidence="9">
    <location>
        <position position="215"/>
    </location>
</feature>
<evidence type="ECO:0000259" key="10">
    <source>
        <dbReference type="Pfam" id="PF00696"/>
    </source>
</evidence>
<evidence type="ECO:0000313" key="11">
    <source>
        <dbReference type="EMBL" id="QAT64591.1"/>
    </source>
</evidence>
<dbReference type="KEGG" id="bgy:BGLY_1236"/>
<dbReference type="InterPro" id="IPR004662">
    <property type="entry name" value="AcgluKinase_fam"/>
</dbReference>
<dbReference type="GeneID" id="82852331"/>
<dbReference type="RefSeq" id="WP_046131239.1">
    <property type="nucleotide sequence ID" value="NZ_CP035232.1"/>
</dbReference>
<keyword evidence="7 9" id="KW-0067">ATP-binding</keyword>
<dbReference type="HAMAP" id="MF_00082">
    <property type="entry name" value="ArgB"/>
    <property type="match status" value="1"/>
</dbReference>
<dbReference type="Pfam" id="PF00696">
    <property type="entry name" value="AA_kinase"/>
    <property type="match status" value="1"/>
</dbReference>
<evidence type="ECO:0000256" key="4">
    <source>
        <dbReference type="ARBA" id="ARBA00022679"/>
    </source>
</evidence>
<dbReference type="GO" id="GO:0005737">
    <property type="term" value="C:cytoplasm"/>
    <property type="evidence" value="ECO:0007669"/>
    <property type="project" value="UniProtKB-SubCell"/>
</dbReference>
<comment type="subcellular location">
    <subcellularLocation>
        <location evidence="9">Cytoplasm</location>
    </subcellularLocation>
</comment>
<feature type="binding site" evidence="9">
    <location>
        <position position="156"/>
    </location>
    <ligand>
        <name>substrate</name>
    </ligand>
</feature>
<keyword evidence="5 9" id="KW-0547">Nucleotide-binding</keyword>